<dbReference type="EMBL" id="OV696691">
    <property type="protein sequence ID" value="CAH1267455.1"/>
    <property type="molecule type" value="Genomic_DNA"/>
</dbReference>
<keyword evidence="1" id="KW-1015">Disulfide bond</keyword>
<evidence type="ECO:0000313" key="4">
    <source>
        <dbReference type="EMBL" id="CAH1267455.1"/>
    </source>
</evidence>
<keyword evidence="3" id="KW-1133">Transmembrane helix</keyword>
<keyword evidence="5" id="KW-1185">Reference proteome</keyword>
<dbReference type="GO" id="GO:0006508">
    <property type="term" value="P:proteolysis"/>
    <property type="evidence" value="ECO:0007669"/>
    <property type="project" value="UniProtKB-KW"/>
</dbReference>
<protein>
    <recommendedName>
        <fullName evidence="1">Dipeptidase</fullName>
        <ecNumber evidence="1">3.4.13.19</ecNumber>
    </recommendedName>
</protein>
<dbReference type="AlphaFoldDB" id="A0A8K0A4P3"/>
<feature type="region of interest" description="Disordered" evidence="2">
    <location>
        <begin position="393"/>
        <end position="420"/>
    </location>
</feature>
<dbReference type="PANTHER" id="PTHR10443">
    <property type="entry name" value="MICROSOMAL DIPEPTIDASE"/>
    <property type="match status" value="1"/>
</dbReference>
<keyword evidence="1" id="KW-0449">Lipoprotein</keyword>
<dbReference type="GO" id="GO:0070573">
    <property type="term" value="F:metallodipeptidase activity"/>
    <property type="evidence" value="ECO:0007669"/>
    <property type="project" value="InterPro"/>
</dbReference>
<accession>A0A8K0A4P3</accession>
<dbReference type="InterPro" id="IPR008257">
    <property type="entry name" value="Pept_M19"/>
</dbReference>
<gene>
    <name evidence="4" type="primary">DPEP1</name>
    <name evidence="4" type="ORF">BLAG_LOCUS20807</name>
</gene>
<dbReference type="Gene3D" id="3.20.20.140">
    <property type="entry name" value="Metal-dependent hydrolases"/>
    <property type="match status" value="1"/>
</dbReference>
<keyword evidence="1" id="KW-0479">Metal-binding</keyword>
<comment type="subunit">
    <text evidence="1">Homodimer; disulfide-linked.</text>
</comment>
<comment type="cofactor">
    <cofactor evidence="1">
        <name>Zn(2+)</name>
        <dbReference type="ChEBI" id="CHEBI:29105"/>
    </cofactor>
</comment>
<dbReference type="GO" id="GO:0046872">
    <property type="term" value="F:metal ion binding"/>
    <property type="evidence" value="ECO:0007669"/>
    <property type="project" value="UniProtKB-UniRule"/>
</dbReference>
<keyword evidence="3" id="KW-0472">Membrane</keyword>
<evidence type="ECO:0000256" key="3">
    <source>
        <dbReference type="SAM" id="Phobius"/>
    </source>
</evidence>
<keyword evidence="1" id="KW-0482">Metalloprotease</keyword>
<feature type="compositionally biased region" description="Polar residues" evidence="2">
    <location>
        <begin position="411"/>
        <end position="420"/>
    </location>
</feature>
<keyword evidence="1" id="KW-0378">Hydrolase</keyword>
<name>A0A8K0A4P3_BRALA</name>
<comment type="catalytic activity">
    <reaction evidence="1">
        <text>an L-aminoacyl-L-amino acid + H2O = 2 an L-alpha-amino acid</text>
        <dbReference type="Rhea" id="RHEA:48940"/>
        <dbReference type="ChEBI" id="CHEBI:15377"/>
        <dbReference type="ChEBI" id="CHEBI:59869"/>
        <dbReference type="ChEBI" id="CHEBI:77460"/>
        <dbReference type="EC" id="3.4.13.19"/>
    </reaction>
</comment>
<organism evidence="4 5">
    <name type="scientific">Branchiostoma lanceolatum</name>
    <name type="common">Common lancelet</name>
    <name type="synonym">Amphioxus lanceolatum</name>
    <dbReference type="NCBI Taxonomy" id="7740"/>
    <lineage>
        <taxon>Eukaryota</taxon>
        <taxon>Metazoa</taxon>
        <taxon>Chordata</taxon>
        <taxon>Cephalochordata</taxon>
        <taxon>Leptocardii</taxon>
        <taxon>Amphioxiformes</taxon>
        <taxon>Branchiostomatidae</taxon>
        <taxon>Branchiostoma</taxon>
    </lineage>
</organism>
<feature type="compositionally biased region" description="Basic and acidic residues" evidence="2">
    <location>
        <begin position="393"/>
        <end position="404"/>
    </location>
</feature>
<dbReference type="Proteomes" id="UP000838412">
    <property type="component" value="Chromosome 6"/>
</dbReference>
<dbReference type="InterPro" id="IPR032466">
    <property type="entry name" value="Metal_Hydrolase"/>
</dbReference>
<dbReference type="PANTHER" id="PTHR10443:SF12">
    <property type="entry name" value="DIPEPTIDASE"/>
    <property type="match status" value="1"/>
</dbReference>
<comment type="subcellular location">
    <subcellularLocation>
        <location evidence="1">Membrane</location>
        <topology evidence="1">Lipid-anchor</topology>
        <topology evidence="1">GPI-anchor</topology>
    </subcellularLocation>
</comment>
<reference evidence="4" key="1">
    <citation type="submission" date="2022-01" db="EMBL/GenBank/DDBJ databases">
        <authorList>
            <person name="Braso-Vives M."/>
        </authorList>
    </citation>
    <scope>NUCLEOTIDE SEQUENCE</scope>
</reference>
<evidence type="ECO:0000256" key="1">
    <source>
        <dbReference type="RuleBase" id="RU341113"/>
    </source>
</evidence>
<keyword evidence="1" id="KW-0224">Dipeptidase</keyword>
<feature type="transmembrane region" description="Helical" evidence="3">
    <location>
        <begin position="15"/>
        <end position="40"/>
    </location>
</feature>
<keyword evidence="1" id="KW-0325">Glycoprotein</keyword>
<evidence type="ECO:0000256" key="2">
    <source>
        <dbReference type="SAM" id="MobiDB-lite"/>
    </source>
</evidence>
<comment type="similarity">
    <text evidence="1">Belongs to the metallo-dependent hydrolases superfamily. Peptidase M19 family.</text>
</comment>
<proteinExistence type="inferred from homology"/>
<dbReference type="Pfam" id="PF01244">
    <property type="entry name" value="Peptidase_M19"/>
    <property type="match status" value="1"/>
</dbReference>
<dbReference type="PROSITE" id="PS51365">
    <property type="entry name" value="RENAL_DIPEPTIDASE_2"/>
    <property type="match status" value="1"/>
</dbReference>
<keyword evidence="1" id="KW-0862">Zinc</keyword>
<dbReference type="CDD" id="cd01301">
    <property type="entry name" value="rDP_like"/>
    <property type="match status" value="1"/>
</dbReference>
<dbReference type="EC" id="3.4.13.19" evidence="1"/>
<keyword evidence="1" id="KW-0336">GPI-anchor</keyword>
<dbReference type="SUPFAM" id="SSF51556">
    <property type="entry name" value="Metallo-dependent hydrolases"/>
    <property type="match status" value="1"/>
</dbReference>
<keyword evidence="3" id="KW-0812">Transmembrane</keyword>
<dbReference type="FunFam" id="3.20.20.140:FF:000030">
    <property type="entry name" value="Dipeptidase"/>
    <property type="match status" value="1"/>
</dbReference>
<dbReference type="OrthoDB" id="445695at2759"/>
<dbReference type="GO" id="GO:0098552">
    <property type="term" value="C:side of membrane"/>
    <property type="evidence" value="ECO:0007669"/>
    <property type="project" value="UniProtKB-KW"/>
</dbReference>
<evidence type="ECO:0000313" key="5">
    <source>
        <dbReference type="Proteomes" id="UP000838412"/>
    </source>
</evidence>
<keyword evidence="1" id="KW-0645">Protease</keyword>
<sequence length="420" mass="47277">MADTKFVRKYRSTRIVVFVILGSLMGVGAVVVAVVLPQYLNSDDSYLSRAKDILSQVPLVDGHNDLPIFLEETVDDVIENINIENDLRPLLGNKSQTDIPRLREGKVGAQFWSSFFSCKSQYKDAVRRALAQIDVIYRIVRKYPDVFEFATSSDDITDIYSRGKIASLIGLESGHGIDSSLAALRMFYELRVRYVTLTHSCDTPWAASSTHDTSVGDGLTEFGQKVVLEMNRLGMLVDLSHVSHRTMRDVLNVTEAPVIFSHSSAYAICPVARNVPDDVLDRMETNGGIVMVNFYPGFINCTANWTHWEHVTLEEVADHVDYIRDRAGEDHVGIGADFDGIGGSHPRGLEDVSAYPRLFAELLRRGWTDEQLKKLAGNNFLRVFRKVEEMRDRLQSERRPSEDHISEEDIGNQTCRTTNT</sequence>